<dbReference type="Pfam" id="PF08327">
    <property type="entry name" value="AHSA1"/>
    <property type="match status" value="1"/>
</dbReference>
<dbReference type="GeneID" id="303304853"/>
<dbReference type="Proteomes" id="UP000606115">
    <property type="component" value="Unassembled WGS sequence"/>
</dbReference>
<organism evidence="3 4">
    <name type="scientific">Glutamicibacter ardleyensis</name>
    <dbReference type="NCBI Taxonomy" id="225894"/>
    <lineage>
        <taxon>Bacteria</taxon>
        <taxon>Bacillati</taxon>
        <taxon>Actinomycetota</taxon>
        <taxon>Actinomycetes</taxon>
        <taxon>Micrococcales</taxon>
        <taxon>Micrococcaceae</taxon>
        <taxon>Glutamicibacter</taxon>
    </lineage>
</organism>
<evidence type="ECO:0000313" key="4">
    <source>
        <dbReference type="Proteomes" id="UP000606115"/>
    </source>
</evidence>
<evidence type="ECO:0000256" key="1">
    <source>
        <dbReference type="ARBA" id="ARBA00006817"/>
    </source>
</evidence>
<reference evidence="4" key="1">
    <citation type="journal article" date="2019" name="Int. J. Syst. Evol. Microbiol.">
        <title>The Global Catalogue of Microorganisms (GCM) 10K type strain sequencing project: providing services to taxonomists for standard genome sequencing and annotation.</title>
        <authorList>
            <consortium name="The Broad Institute Genomics Platform"/>
            <consortium name="The Broad Institute Genome Sequencing Center for Infectious Disease"/>
            <person name="Wu L."/>
            <person name="Ma J."/>
        </authorList>
    </citation>
    <scope>NUCLEOTIDE SEQUENCE [LARGE SCALE GENOMIC DNA]</scope>
    <source>
        <strain evidence="4">CGMCC 1.3685</strain>
    </source>
</reference>
<protein>
    <recommendedName>
        <fullName evidence="2">Activator of Hsp90 ATPase homologue 1/2-like C-terminal domain-containing protein</fullName>
    </recommendedName>
</protein>
<feature type="domain" description="Activator of Hsp90 ATPase homologue 1/2-like C-terminal" evidence="2">
    <location>
        <begin position="23"/>
        <end position="135"/>
    </location>
</feature>
<dbReference type="InterPro" id="IPR023393">
    <property type="entry name" value="START-like_dom_sf"/>
</dbReference>
<proteinExistence type="inferred from homology"/>
<name>A0ABQ2DNU2_9MICC</name>
<dbReference type="RefSeq" id="WP_188686026.1">
    <property type="nucleotide sequence ID" value="NZ_BMKX01000006.1"/>
</dbReference>
<accession>A0ABQ2DNU2</accession>
<gene>
    <name evidence="3" type="ORF">GCM10007173_25010</name>
</gene>
<sequence length="160" mass="18350">MPQLNSWIGSENSSVIHHWQFPVTTDQVWHAWTQGAQLSKWLGEPRLANFEVGQVVEIQHALDYWCTCLIQRCEPGKLLIMTRKFPDENLSMLELRLTGNSTGTKLSLVHSQLSDQATNYLTGWQAHLQYLEDLLCGTPRPMTDFWSFYEKLAADAKQAN</sequence>
<keyword evidence="4" id="KW-1185">Reference proteome</keyword>
<comment type="caution">
    <text evidence="3">The sequence shown here is derived from an EMBL/GenBank/DDBJ whole genome shotgun (WGS) entry which is preliminary data.</text>
</comment>
<dbReference type="CDD" id="cd07814">
    <property type="entry name" value="SRPBCC_CalC_Aha1-like"/>
    <property type="match status" value="1"/>
</dbReference>
<dbReference type="SUPFAM" id="SSF55961">
    <property type="entry name" value="Bet v1-like"/>
    <property type="match status" value="1"/>
</dbReference>
<evidence type="ECO:0000313" key="3">
    <source>
        <dbReference type="EMBL" id="GGJ65118.1"/>
    </source>
</evidence>
<evidence type="ECO:0000259" key="2">
    <source>
        <dbReference type="Pfam" id="PF08327"/>
    </source>
</evidence>
<comment type="similarity">
    <text evidence="1">Belongs to the AHA1 family.</text>
</comment>
<dbReference type="Gene3D" id="3.30.530.20">
    <property type="match status" value="1"/>
</dbReference>
<dbReference type="EMBL" id="BMKX01000006">
    <property type="protein sequence ID" value="GGJ65118.1"/>
    <property type="molecule type" value="Genomic_DNA"/>
</dbReference>
<dbReference type="InterPro" id="IPR013538">
    <property type="entry name" value="ASHA1/2-like_C"/>
</dbReference>